<protein>
    <submittedName>
        <fullName evidence="13">Polynucleotide adenylyltransferase/metal dependent phosphohydrolase</fullName>
    </submittedName>
</protein>
<keyword evidence="7" id="KW-0479">Metal-binding</keyword>
<dbReference type="SUPFAM" id="SSF81301">
    <property type="entry name" value="Nucleotidyltransferase"/>
    <property type="match status" value="1"/>
</dbReference>
<keyword evidence="3" id="KW-0820">tRNA-binding</keyword>
<dbReference type="Pfam" id="PF01966">
    <property type="entry name" value="HD"/>
    <property type="match status" value="1"/>
</dbReference>
<dbReference type="SMART" id="SM00471">
    <property type="entry name" value="HDc"/>
    <property type="match status" value="1"/>
</dbReference>
<evidence type="ECO:0000256" key="5">
    <source>
        <dbReference type="ARBA" id="ARBA00022694"/>
    </source>
</evidence>
<keyword evidence="8" id="KW-0547">Nucleotide-binding</keyword>
<dbReference type="RefSeq" id="WP_015723392.1">
    <property type="nucleotide sequence ID" value="NC_014972.1"/>
</dbReference>
<evidence type="ECO:0000256" key="6">
    <source>
        <dbReference type="ARBA" id="ARBA00022695"/>
    </source>
</evidence>
<organism evidence="13 14">
    <name type="scientific">Desulfobulbus propionicus (strain ATCC 33891 / DSM 2032 / VKM B-1956 / 1pr3)</name>
    <dbReference type="NCBI Taxonomy" id="577650"/>
    <lineage>
        <taxon>Bacteria</taxon>
        <taxon>Pseudomonadati</taxon>
        <taxon>Thermodesulfobacteriota</taxon>
        <taxon>Desulfobulbia</taxon>
        <taxon>Desulfobulbales</taxon>
        <taxon>Desulfobulbaceae</taxon>
        <taxon>Desulfobulbus</taxon>
    </lineage>
</organism>
<dbReference type="GO" id="GO:0046872">
    <property type="term" value="F:metal ion binding"/>
    <property type="evidence" value="ECO:0007669"/>
    <property type="project" value="UniProtKB-KW"/>
</dbReference>
<dbReference type="CDD" id="cd00077">
    <property type="entry name" value="HDc"/>
    <property type="match status" value="1"/>
</dbReference>
<dbReference type="PANTHER" id="PTHR47545">
    <property type="entry name" value="MULTIFUNCTIONAL CCA PROTEIN"/>
    <property type="match status" value="1"/>
</dbReference>
<evidence type="ECO:0000256" key="9">
    <source>
        <dbReference type="ARBA" id="ARBA00022842"/>
    </source>
</evidence>
<dbReference type="GO" id="GO:0008033">
    <property type="term" value="P:tRNA processing"/>
    <property type="evidence" value="ECO:0007669"/>
    <property type="project" value="UniProtKB-KW"/>
</dbReference>
<evidence type="ECO:0000256" key="2">
    <source>
        <dbReference type="ARBA" id="ARBA00007265"/>
    </source>
</evidence>
<dbReference type="GO" id="GO:0000166">
    <property type="term" value="F:nucleotide binding"/>
    <property type="evidence" value="ECO:0007669"/>
    <property type="project" value="UniProtKB-KW"/>
</dbReference>
<dbReference type="GO" id="GO:0016779">
    <property type="term" value="F:nucleotidyltransferase activity"/>
    <property type="evidence" value="ECO:0007669"/>
    <property type="project" value="UniProtKB-KW"/>
</dbReference>
<dbReference type="InterPro" id="IPR002646">
    <property type="entry name" value="PolA_pol_head_dom"/>
</dbReference>
<dbReference type="KEGG" id="dpr:Despr_0671"/>
<keyword evidence="10 11" id="KW-0694">RNA-binding</keyword>
<keyword evidence="5" id="KW-0819">tRNA processing</keyword>
<evidence type="ECO:0000256" key="1">
    <source>
        <dbReference type="ARBA" id="ARBA00001946"/>
    </source>
</evidence>
<comment type="similarity">
    <text evidence="2 11">Belongs to the tRNA nucleotidyltransferase/poly(A) polymerase family.</text>
</comment>
<evidence type="ECO:0000256" key="8">
    <source>
        <dbReference type="ARBA" id="ARBA00022741"/>
    </source>
</evidence>
<reference evidence="13 14" key="1">
    <citation type="journal article" date="2011" name="Stand. Genomic Sci.">
        <title>Complete genome sequence of Desulfobulbus propionicus type strain (1pr3).</title>
        <authorList>
            <person name="Pagani I."/>
            <person name="Lapidus A."/>
            <person name="Nolan M."/>
            <person name="Lucas S."/>
            <person name="Hammon N."/>
            <person name="Deshpande S."/>
            <person name="Cheng J.F."/>
            <person name="Chertkov O."/>
            <person name="Davenport K."/>
            <person name="Tapia R."/>
            <person name="Han C."/>
            <person name="Goodwin L."/>
            <person name="Pitluck S."/>
            <person name="Liolios K."/>
            <person name="Mavromatis K."/>
            <person name="Ivanova N."/>
            <person name="Mikhailova N."/>
            <person name="Pati A."/>
            <person name="Chen A."/>
            <person name="Palaniappan K."/>
            <person name="Land M."/>
            <person name="Hauser L."/>
            <person name="Chang Y.J."/>
            <person name="Jeffries C.D."/>
            <person name="Detter J.C."/>
            <person name="Brambilla E."/>
            <person name="Kannan K.P."/>
            <person name="Djao O.D."/>
            <person name="Rohde M."/>
            <person name="Pukall R."/>
            <person name="Spring S."/>
            <person name="Goker M."/>
            <person name="Sikorski J."/>
            <person name="Woyke T."/>
            <person name="Bristow J."/>
            <person name="Eisen J.A."/>
            <person name="Markowitz V."/>
            <person name="Hugenholtz P."/>
            <person name="Kyrpides N.C."/>
            <person name="Klenk H.P."/>
        </authorList>
    </citation>
    <scope>NUCLEOTIDE SEQUENCE [LARGE SCALE GENOMIC DNA]</scope>
    <source>
        <strain evidence="14">ATCC 33891 / DSM 2032 / 1pr3</strain>
    </source>
</reference>
<gene>
    <name evidence="13" type="ordered locus">Despr_0671</name>
</gene>
<dbReference type="Gene3D" id="1.10.3090.10">
    <property type="entry name" value="cca-adding enzyme, domain 2"/>
    <property type="match status" value="1"/>
</dbReference>
<dbReference type="InterPro" id="IPR006674">
    <property type="entry name" value="HD_domain"/>
</dbReference>
<dbReference type="InterPro" id="IPR043519">
    <property type="entry name" value="NT_sf"/>
</dbReference>
<evidence type="ECO:0000313" key="14">
    <source>
        <dbReference type="Proteomes" id="UP000006365"/>
    </source>
</evidence>
<evidence type="ECO:0000256" key="11">
    <source>
        <dbReference type="RuleBase" id="RU003953"/>
    </source>
</evidence>
<dbReference type="Pfam" id="PF12627">
    <property type="entry name" value="PolyA_pol_RNAbd"/>
    <property type="match status" value="1"/>
</dbReference>
<dbReference type="NCBIfam" id="TIGR00277">
    <property type="entry name" value="HDIG"/>
    <property type="match status" value="1"/>
</dbReference>
<keyword evidence="4 11" id="KW-0808">Transferase</keyword>
<proteinExistence type="inferred from homology"/>
<dbReference type="Pfam" id="PF01743">
    <property type="entry name" value="PolyA_pol"/>
    <property type="match status" value="1"/>
</dbReference>
<keyword evidence="14" id="KW-1185">Reference proteome</keyword>
<evidence type="ECO:0000256" key="10">
    <source>
        <dbReference type="ARBA" id="ARBA00022884"/>
    </source>
</evidence>
<evidence type="ECO:0000256" key="4">
    <source>
        <dbReference type="ARBA" id="ARBA00022679"/>
    </source>
</evidence>
<evidence type="ECO:0000313" key="13">
    <source>
        <dbReference type="EMBL" id="ADW16847.1"/>
    </source>
</evidence>
<dbReference type="EMBL" id="CP002364">
    <property type="protein sequence ID" value="ADW16847.1"/>
    <property type="molecule type" value="Genomic_DNA"/>
</dbReference>
<name>A0A7U3YK30_DESPD</name>
<dbReference type="Proteomes" id="UP000006365">
    <property type="component" value="Chromosome"/>
</dbReference>
<dbReference type="CDD" id="cd05398">
    <property type="entry name" value="NT_ClassII-CCAase"/>
    <property type="match status" value="1"/>
</dbReference>
<keyword evidence="9" id="KW-0460">Magnesium</keyword>
<dbReference type="InterPro" id="IPR006675">
    <property type="entry name" value="HDIG_dom"/>
</dbReference>
<feature type="domain" description="HD/PDEase" evidence="12">
    <location>
        <begin position="256"/>
        <end position="419"/>
    </location>
</feature>
<comment type="cofactor">
    <cofactor evidence="1">
        <name>Mg(2+)</name>
        <dbReference type="ChEBI" id="CHEBI:18420"/>
    </cofactor>
</comment>
<evidence type="ECO:0000256" key="3">
    <source>
        <dbReference type="ARBA" id="ARBA00022555"/>
    </source>
</evidence>
<dbReference type="InterPro" id="IPR050124">
    <property type="entry name" value="tRNA_CCA-adding_enzyme"/>
</dbReference>
<evidence type="ECO:0000256" key="7">
    <source>
        <dbReference type="ARBA" id="ARBA00022723"/>
    </source>
</evidence>
<sequence length="508" mass="56590">MRTTAGHVDKEAVFALLPHWLRRHLADLSRQMGGELYLAGGVVRDLLRGSVPQDIDLAVDSGARIWAGKLAVLTGGTYVALGRDEDAARVVSRKRIVDFASFRQGARTIAEELVRRDLTVNAMAIRLDPLLRLPEADGPSEVPLLDPTGGRDDLEQGLIRVASRESFTSDPLRLLRVFRFAATLGFAVEAGTLELIRRQRALLALSAPERVAHELDLIMATDNSHAVFVQMADIGLLWEILPELKAGIGMEQPRSHHLDVWQHNLETLRWMEQILQAPEQWLAEGGERLMTYLRSPQQCRRLRWAALLHDLGKPATHAVRADKGDRITFYNHDRVGAELFREVALRLRWSGEDRERVAHLIEGHMHPFHLANVARDGKLTLRASIRMVRKAGTDLPGLFLLALADSLAGQGEERIEGMEAELAGLYRRLEQVRVEHVEPVQTAPPLLTGRDLIEGLGLRPGPMFKRILGAVEEARMEGRLTDTDEALQLAREMAAGPLARAAQDRGKS</sequence>
<accession>A0A7U3YK30</accession>
<dbReference type="Gene3D" id="3.30.460.10">
    <property type="entry name" value="Beta Polymerase, domain 2"/>
    <property type="match status" value="1"/>
</dbReference>
<dbReference type="PANTHER" id="PTHR47545:SF2">
    <property type="entry name" value="CC-ADDING TRNA NUCLEOTIDYLTRANSFERASE"/>
    <property type="match status" value="1"/>
</dbReference>
<dbReference type="GO" id="GO:0000049">
    <property type="term" value="F:tRNA binding"/>
    <property type="evidence" value="ECO:0007669"/>
    <property type="project" value="UniProtKB-KW"/>
</dbReference>
<keyword evidence="6 13" id="KW-0548">Nucleotidyltransferase</keyword>
<evidence type="ECO:0000259" key="12">
    <source>
        <dbReference type="SMART" id="SM00471"/>
    </source>
</evidence>
<dbReference type="SUPFAM" id="SSF81891">
    <property type="entry name" value="Poly A polymerase C-terminal region-like"/>
    <property type="match status" value="1"/>
</dbReference>
<dbReference type="InterPro" id="IPR003607">
    <property type="entry name" value="HD/PDEase_dom"/>
</dbReference>
<dbReference type="InterPro" id="IPR032828">
    <property type="entry name" value="PolyA_RNA-bd"/>
</dbReference>
<dbReference type="AlphaFoldDB" id="A0A7U3YK30"/>